<gene>
    <name evidence="2" type="ORF">GCWU000342_01389</name>
</gene>
<dbReference type="Proteomes" id="UP000003494">
    <property type="component" value="Unassembled WGS sequence"/>
</dbReference>
<dbReference type="EMBL" id="ACIP02000002">
    <property type="protein sequence ID" value="EEP28579.1"/>
    <property type="molecule type" value="Genomic_DNA"/>
</dbReference>
<dbReference type="InterPro" id="IPR051044">
    <property type="entry name" value="MAG_DAG_Lipase"/>
</dbReference>
<dbReference type="AlphaFoldDB" id="C4GBT5"/>
<protein>
    <recommendedName>
        <fullName evidence="1">Serine aminopeptidase S33 domain-containing protein</fullName>
    </recommendedName>
</protein>
<organism evidence="2 3">
    <name type="scientific">Shuttleworthella satelles DSM 14600</name>
    <dbReference type="NCBI Taxonomy" id="626523"/>
    <lineage>
        <taxon>Bacteria</taxon>
        <taxon>Bacillati</taxon>
        <taxon>Bacillota</taxon>
        <taxon>Clostridia</taxon>
        <taxon>Lachnospirales</taxon>
        <taxon>Lachnospiraceae</taxon>
        <taxon>Shuttleworthella</taxon>
    </lineage>
</organism>
<dbReference type="Gene3D" id="3.40.50.1820">
    <property type="entry name" value="alpha/beta hydrolase"/>
    <property type="match status" value="1"/>
</dbReference>
<dbReference type="eggNOG" id="COG2267">
    <property type="taxonomic scope" value="Bacteria"/>
</dbReference>
<proteinExistence type="predicted"/>
<evidence type="ECO:0000313" key="3">
    <source>
        <dbReference type="Proteomes" id="UP000003494"/>
    </source>
</evidence>
<evidence type="ECO:0000259" key="1">
    <source>
        <dbReference type="Pfam" id="PF12146"/>
    </source>
</evidence>
<accession>C4GBT5</accession>
<dbReference type="PANTHER" id="PTHR11614">
    <property type="entry name" value="PHOSPHOLIPASE-RELATED"/>
    <property type="match status" value="1"/>
</dbReference>
<name>C4GBT5_9FIRM</name>
<keyword evidence="3" id="KW-1185">Reference proteome</keyword>
<sequence>MRESYTFESKDRHSEIHAVRWVPDSGKVRGVLQIVHGMQEYIERYEPFALWLNERGIVVFGHDHIGHGESVRGPEEWGIMSPEHPADIMVEDIFRNYQLGKEKWPGSPFFLLGHSMGSYLVRMFLGKKAGDLDGLDGAIVMGTGSLPDSSLRFGLAVLKLIAAFRGWNYRSSLVQKLSFSGPYQRYDLSGRDTGNSWLTKDQEIVKKYYADPKCTYLFSLGAYRGLMEACYYDNRPEHLAKIRRDLPLLLVSGAEDPVGDLGKGVERVRGQYAAAGFCDLRMKLYENDRHEILNETDREQVYEDLWDWMQEHGSKINSQEQ</sequence>
<dbReference type="InterPro" id="IPR029058">
    <property type="entry name" value="AB_hydrolase_fold"/>
</dbReference>
<feature type="domain" description="Serine aminopeptidase S33" evidence="1">
    <location>
        <begin position="27"/>
        <end position="297"/>
    </location>
</feature>
<dbReference type="Pfam" id="PF12146">
    <property type="entry name" value="Hydrolase_4"/>
    <property type="match status" value="1"/>
</dbReference>
<dbReference type="HOGENOM" id="CLU_026209_1_0_9"/>
<dbReference type="InterPro" id="IPR022742">
    <property type="entry name" value="Hydrolase_4"/>
</dbReference>
<dbReference type="RefSeq" id="WP_006906391.1">
    <property type="nucleotide sequence ID" value="NZ_GG665866.1"/>
</dbReference>
<dbReference type="SUPFAM" id="SSF53474">
    <property type="entry name" value="alpha/beta-Hydrolases"/>
    <property type="match status" value="1"/>
</dbReference>
<comment type="caution">
    <text evidence="2">The sequence shown here is derived from an EMBL/GenBank/DDBJ whole genome shotgun (WGS) entry which is preliminary data.</text>
</comment>
<reference evidence="2" key="1">
    <citation type="submission" date="2009-04" db="EMBL/GenBank/DDBJ databases">
        <authorList>
            <person name="Weinstock G."/>
            <person name="Sodergren E."/>
            <person name="Clifton S."/>
            <person name="Fulton L."/>
            <person name="Fulton B."/>
            <person name="Courtney L."/>
            <person name="Fronick C."/>
            <person name="Harrison M."/>
            <person name="Strong C."/>
            <person name="Farmer C."/>
            <person name="Delahaunty K."/>
            <person name="Markovic C."/>
            <person name="Hall O."/>
            <person name="Minx P."/>
            <person name="Tomlinson C."/>
            <person name="Mitreva M."/>
            <person name="Nelson J."/>
            <person name="Hou S."/>
            <person name="Wollam A."/>
            <person name="Pepin K.H."/>
            <person name="Johnson M."/>
            <person name="Bhonagiri V."/>
            <person name="Nash W.E."/>
            <person name="Warren W."/>
            <person name="Chinwalla A."/>
            <person name="Mardis E.R."/>
            <person name="Wilson R.K."/>
        </authorList>
    </citation>
    <scope>NUCLEOTIDE SEQUENCE [LARGE SCALE GENOMIC DNA]</scope>
    <source>
        <strain evidence="2">DSM 14600</strain>
    </source>
</reference>
<dbReference type="STRING" id="626523.GCWU000342_01389"/>
<evidence type="ECO:0000313" key="2">
    <source>
        <dbReference type="EMBL" id="EEP28579.1"/>
    </source>
</evidence>